<dbReference type="AlphaFoldDB" id="A0A7C3V4G5"/>
<name>A0A7C3V4G5_9BACT</name>
<gene>
    <name evidence="2" type="ORF">ENW96_04895</name>
</gene>
<reference evidence="2" key="1">
    <citation type="journal article" date="2020" name="mSystems">
        <title>Genome- and Community-Level Interaction Insights into Carbon Utilization and Element Cycling Functions of Hydrothermarchaeota in Hydrothermal Sediment.</title>
        <authorList>
            <person name="Zhou Z."/>
            <person name="Liu Y."/>
            <person name="Xu W."/>
            <person name="Pan J."/>
            <person name="Luo Z.H."/>
            <person name="Li M."/>
        </authorList>
    </citation>
    <scope>NUCLEOTIDE SEQUENCE [LARGE SCALE GENOMIC DNA]</scope>
    <source>
        <strain evidence="2">SpSt-897</strain>
    </source>
</reference>
<feature type="region of interest" description="Disordered" evidence="1">
    <location>
        <begin position="1"/>
        <end position="21"/>
    </location>
</feature>
<evidence type="ECO:0000256" key="1">
    <source>
        <dbReference type="SAM" id="MobiDB-lite"/>
    </source>
</evidence>
<protein>
    <submittedName>
        <fullName evidence="2">Uncharacterized protein</fullName>
    </submittedName>
</protein>
<sequence>MAGNGVMTMDDPEDDLTGGDETPRSLEVTWHLFDEPDIPNLLARAGDGLEEMFEKLGVRPVQVDGEERLFEARYELLKFEGESQYPEAMPDEAVGFVDWLTGFPYTEAEIMAMVREESTCPKQVTAQEAAPDDATPPVPLDFFAGLPEADILHNYLAVPTDGVEHLADGLEGEPEPELLWWTRQGLKIEDGQKWPTPGEFAALAVRLFPGKYWGEQRTSPFLFSGNWLDTLYYTTAIVEEVLEPNDDRPFPLYRVRWRQQEGDKEGSNLHLARPSGFESYEVGERVAVLKDADTQRQSQTWKDDQVFEAEVWRLVPITFYEFYEEGKS</sequence>
<evidence type="ECO:0000313" key="2">
    <source>
        <dbReference type="EMBL" id="HGF33714.1"/>
    </source>
</evidence>
<proteinExistence type="predicted"/>
<organism evidence="2">
    <name type="scientific">Desulfobacca acetoxidans</name>
    <dbReference type="NCBI Taxonomy" id="60893"/>
    <lineage>
        <taxon>Bacteria</taxon>
        <taxon>Pseudomonadati</taxon>
        <taxon>Thermodesulfobacteriota</taxon>
        <taxon>Desulfobaccia</taxon>
        <taxon>Desulfobaccales</taxon>
        <taxon>Desulfobaccaceae</taxon>
        <taxon>Desulfobacca</taxon>
    </lineage>
</organism>
<dbReference type="EMBL" id="DTMF01000128">
    <property type="protein sequence ID" value="HGF33714.1"/>
    <property type="molecule type" value="Genomic_DNA"/>
</dbReference>
<accession>A0A7C3V4G5</accession>
<comment type="caution">
    <text evidence="2">The sequence shown here is derived from an EMBL/GenBank/DDBJ whole genome shotgun (WGS) entry which is preliminary data.</text>
</comment>